<protein>
    <recommendedName>
        <fullName evidence="3 5">Regulatory protein RecX</fullName>
    </recommendedName>
</protein>
<dbReference type="InterPro" id="IPR053925">
    <property type="entry name" value="RecX_HTH_3rd"/>
</dbReference>
<comment type="function">
    <text evidence="5">Modulates RecA activity.</text>
</comment>
<comment type="similarity">
    <text evidence="2 5">Belongs to the RecX family.</text>
</comment>
<sequence>MPGDRGVDSSPSPRHPAFAQTRPMLRAVRPAAEVADDDASDLVPDPQAVRERASEALVRKLRARPLSVSEARQLLRGHDLPSSDIDDVIDEFLHRGYLDDRTLADALVTAGVERKGQGRVALSRALSQRGLPREVIDEALASLPDDDAERALEFARTKARSMTRLDPDTALRRLMGQLARRGYGGSVASQAARTALREAASGGATSGVRFVESE</sequence>
<dbReference type="InterPro" id="IPR036388">
    <property type="entry name" value="WH-like_DNA-bd_sf"/>
</dbReference>
<evidence type="ECO:0000256" key="2">
    <source>
        <dbReference type="ARBA" id="ARBA00009695"/>
    </source>
</evidence>
<feature type="region of interest" description="Disordered" evidence="6">
    <location>
        <begin position="1"/>
        <end position="24"/>
    </location>
</feature>
<evidence type="ECO:0000256" key="6">
    <source>
        <dbReference type="SAM" id="MobiDB-lite"/>
    </source>
</evidence>
<dbReference type="Proteomes" id="UP001366085">
    <property type="component" value="Unassembled WGS sequence"/>
</dbReference>
<evidence type="ECO:0000256" key="4">
    <source>
        <dbReference type="ARBA" id="ARBA00022490"/>
    </source>
</evidence>
<gene>
    <name evidence="5" type="primary">recX</name>
    <name evidence="9" type="ORF">WDU93_09025</name>
</gene>
<evidence type="ECO:0000313" key="10">
    <source>
        <dbReference type="Proteomes" id="UP001366085"/>
    </source>
</evidence>
<reference evidence="9 10" key="1">
    <citation type="submission" date="2024-02" db="EMBL/GenBank/DDBJ databases">
        <authorList>
            <person name="Saticioglu I.B."/>
        </authorList>
    </citation>
    <scope>NUCLEOTIDE SEQUENCE [LARGE SCALE GENOMIC DNA]</scope>
    <source>
        <strain evidence="9 10">Mu-43</strain>
    </source>
</reference>
<feature type="domain" description="RecX third three-helical" evidence="8">
    <location>
        <begin position="145"/>
        <end position="191"/>
    </location>
</feature>
<dbReference type="EMBL" id="JBBDGN010000007">
    <property type="protein sequence ID" value="MEJ1091839.1"/>
    <property type="molecule type" value="Genomic_DNA"/>
</dbReference>
<dbReference type="InterPro" id="IPR053924">
    <property type="entry name" value="RecX_HTH_2nd"/>
</dbReference>
<dbReference type="PANTHER" id="PTHR33602">
    <property type="entry name" value="REGULATORY PROTEIN RECX FAMILY PROTEIN"/>
    <property type="match status" value="1"/>
</dbReference>
<proteinExistence type="inferred from homology"/>
<feature type="domain" description="RecX second three-helical" evidence="7">
    <location>
        <begin position="99"/>
        <end position="140"/>
    </location>
</feature>
<evidence type="ECO:0000259" key="8">
    <source>
        <dbReference type="Pfam" id="PF21981"/>
    </source>
</evidence>
<evidence type="ECO:0000256" key="5">
    <source>
        <dbReference type="HAMAP-Rule" id="MF_01114"/>
    </source>
</evidence>
<evidence type="ECO:0000256" key="3">
    <source>
        <dbReference type="ARBA" id="ARBA00018111"/>
    </source>
</evidence>
<comment type="caution">
    <text evidence="9">The sequence shown here is derived from an EMBL/GenBank/DDBJ whole genome shotgun (WGS) entry which is preliminary data.</text>
</comment>
<keyword evidence="4 5" id="KW-0963">Cytoplasm</keyword>
<dbReference type="Gene3D" id="1.10.10.10">
    <property type="entry name" value="Winged helix-like DNA-binding domain superfamily/Winged helix DNA-binding domain"/>
    <property type="match status" value="1"/>
</dbReference>
<name>A0ABU8LKH7_9MICO</name>
<dbReference type="InterPro" id="IPR003783">
    <property type="entry name" value="Regulatory_RecX"/>
</dbReference>
<dbReference type="PANTHER" id="PTHR33602:SF1">
    <property type="entry name" value="REGULATORY PROTEIN RECX FAMILY PROTEIN"/>
    <property type="match status" value="1"/>
</dbReference>
<evidence type="ECO:0000259" key="7">
    <source>
        <dbReference type="Pfam" id="PF02631"/>
    </source>
</evidence>
<keyword evidence="10" id="KW-1185">Reference proteome</keyword>
<dbReference type="Pfam" id="PF21981">
    <property type="entry name" value="RecX_HTH3"/>
    <property type="match status" value="1"/>
</dbReference>
<evidence type="ECO:0000313" key="9">
    <source>
        <dbReference type="EMBL" id="MEJ1091839.1"/>
    </source>
</evidence>
<organism evidence="9 10">
    <name type="scientific">Microbacterium istanbulense</name>
    <dbReference type="NCBI Taxonomy" id="3122049"/>
    <lineage>
        <taxon>Bacteria</taxon>
        <taxon>Bacillati</taxon>
        <taxon>Actinomycetota</taxon>
        <taxon>Actinomycetes</taxon>
        <taxon>Micrococcales</taxon>
        <taxon>Microbacteriaceae</taxon>
        <taxon>Microbacterium</taxon>
    </lineage>
</organism>
<dbReference type="Pfam" id="PF02631">
    <property type="entry name" value="RecX_HTH2"/>
    <property type="match status" value="1"/>
</dbReference>
<accession>A0ABU8LKH7</accession>
<dbReference type="RefSeq" id="WP_337319729.1">
    <property type="nucleotide sequence ID" value="NZ_JBBDGN010000007.1"/>
</dbReference>
<dbReference type="HAMAP" id="MF_01114">
    <property type="entry name" value="RecX"/>
    <property type="match status" value="1"/>
</dbReference>
<comment type="subcellular location">
    <subcellularLocation>
        <location evidence="1 5">Cytoplasm</location>
    </subcellularLocation>
</comment>
<evidence type="ECO:0000256" key="1">
    <source>
        <dbReference type="ARBA" id="ARBA00004496"/>
    </source>
</evidence>